<evidence type="ECO:0000313" key="3">
    <source>
        <dbReference type="Proteomes" id="UP000308713"/>
    </source>
</evidence>
<evidence type="ECO:0000313" key="2">
    <source>
        <dbReference type="EMBL" id="TNJ46548.1"/>
    </source>
</evidence>
<dbReference type="InterPro" id="IPR029039">
    <property type="entry name" value="Flavoprotein-like_sf"/>
</dbReference>
<keyword evidence="3" id="KW-1185">Reference proteome</keyword>
<accession>A0A5C4SQH0</accession>
<dbReference type="OrthoDB" id="5767802at2"/>
<dbReference type="GO" id="GO:0010181">
    <property type="term" value="F:FMN binding"/>
    <property type="evidence" value="ECO:0007669"/>
    <property type="project" value="TreeGrafter"/>
</dbReference>
<dbReference type="InterPro" id="IPR005025">
    <property type="entry name" value="FMN_Rdtase-like_dom"/>
</dbReference>
<dbReference type="Gene3D" id="3.40.50.360">
    <property type="match status" value="1"/>
</dbReference>
<dbReference type="AlphaFoldDB" id="A0A5C4SQH0"/>
<dbReference type="InterPro" id="IPR050712">
    <property type="entry name" value="NAD(P)H-dep_reductase"/>
</dbReference>
<organism evidence="2 3">
    <name type="scientific">Allotamlana fucoidanivorans</name>
    <dbReference type="NCBI Taxonomy" id="2583814"/>
    <lineage>
        <taxon>Bacteria</taxon>
        <taxon>Pseudomonadati</taxon>
        <taxon>Bacteroidota</taxon>
        <taxon>Flavobacteriia</taxon>
        <taxon>Flavobacteriales</taxon>
        <taxon>Flavobacteriaceae</taxon>
        <taxon>Allotamlana</taxon>
    </lineage>
</organism>
<comment type="caution">
    <text evidence="2">The sequence shown here is derived from an EMBL/GenBank/DDBJ whole genome shotgun (WGS) entry which is preliminary data.</text>
</comment>
<name>A0A5C4SQH0_9FLAO</name>
<feature type="domain" description="NADPH-dependent FMN reductase-like" evidence="1">
    <location>
        <begin position="3"/>
        <end position="139"/>
    </location>
</feature>
<evidence type="ECO:0000259" key="1">
    <source>
        <dbReference type="Pfam" id="PF03358"/>
    </source>
</evidence>
<dbReference type="SUPFAM" id="SSF52218">
    <property type="entry name" value="Flavoproteins"/>
    <property type="match status" value="1"/>
</dbReference>
<dbReference type="GO" id="GO:0005829">
    <property type="term" value="C:cytosol"/>
    <property type="evidence" value="ECO:0007669"/>
    <property type="project" value="TreeGrafter"/>
</dbReference>
<protein>
    <submittedName>
        <fullName evidence="2">NAD(P)H-dependent oxidoreductase</fullName>
    </submittedName>
</protein>
<dbReference type="Pfam" id="PF03358">
    <property type="entry name" value="FMN_red"/>
    <property type="match status" value="1"/>
</dbReference>
<dbReference type="GO" id="GO:0016491">
    <property type="term" value="F:oxidoreductase activity"/>
    <property type="evidence" value="ECO:0007669"/>
    <property type="project" value="InterPro"/>
</dbReference>
<dbReference type="RefSeq" id="WP_139694919.1">
    <property type="nucleotide sequence ID" value="NZ_CP074074.1"/>
</dbReference>
<dbReference type="PANTHER" id="PTHR30543:SF21">
    <property type="entry name" value="NAD(P)H-DEPENDENT FMN REDUCTASE LOT6"/>
    <property type="match status" value="1"/>
</dbReference>
<sequence length="176" mass="19413">MKRILSFSGSNSKHSINKVLVTYASSLIENVQVDILDLNDFELPLFGIDLEREKGIPSNAHKFLEAIKSADGIIVSLAEHNGAYSAVFKNLFDWMSRIESKTFCGKPMLLMATSPGGRGGVSVLAMAQDRFPRHDAKIIEVFSLPSFASNFVDGKIINEALDAELKQKVNHFKNAL</sequence>
<dbReference type="Proteomes" id="UP000308713">
    <property type="component" value="Unassembled WGS sequence"/>
</dbReference>
<gene>
    <name evidence="2" type="ORF">FGF67_02655</name>
</gene>
<reference evidence="2 3" key="1">
    <citation type="submission" date="2019-05" db="EMBL/GenBank/DDBJ databases">
        <title>Tamlana fucoidanivorans sp. nov., isolated from the surface of algae collected from Fujian province in China.</title>
        <authorList>
            <person name="Li J."/>
        </authorList>
    </citation>
    <scope>NUCLEOTIDE SEQUENCE [LARGE SCALE GENOMIC DNA]</scope>
    <source>
        <strain evidence="2 3">CW2-9</strain>
    </source>
</reference>
<dbReference type="EMBL" id="VDCS01000002">
    <property type="protein sequence ID" value="TNJ46548.1"/>
    <property type="molecule type" value="Genomic_DNA"/>
</dbReference>
<dbReference type="PANTHER" id="PTHR30543">
    <property type="entry name" value="CHROMATE REDUCTASE"/>
    <property type="match status" value="1"/>
</dbReference>
<proteinExistence type="predicted"/>